<dbReference type="EMBL" id="UOFI01000098">
    <property type="protein sequence ID" value="VAW67395.1"/>
    <property type="molecule type" value="Genomic_DNA"/>
</dbReference>
<name>A0A3B0XGF4_9ZZZZ</name>
<evidence type="ECO:0000313" key="1">
    <source>
        <dbReference type="EMBL" id="VAW67395.1"/>
    </source>
</evidence>
<gene>
    <name evidence="1" type="ORF">MNBD_GAMMA09-2731</name>
</gene>
<dbReference type="AlphaFoldDB" id="A0A3B0XGF4"/>
<proteinExistence type="predicted"/>
<organism evidence="1">
    <name type="scientific">hydrothermal vent metagenome</name>
    <dbReference type="NCBI Taxonomy" id="652676"/>
    <lineage>
        <taxon>unclassified sequences</taxon>
        <taxon>metagenomes</taxon>
        <taxon>ecological metagenomes</taxon>
    </lineage>
</organism>
<protein>
    <submittedName>
        <fullName evidence="1">Uncharacterized protein</fullName>
    </submittedName>
</protein>
<sequence length="109" mass="12383">MCTEKGKSSTLFECSVLNKTSTVELFSKSALLIKHSNIKINNTLPKNQISLLKYPPDNEKSANNQGIHAFYSSTTKWASFLNRLSIKQIDSTKHLKSIQNKTVFRHKKN</sequence>
<reference evidence="1" key="1">
    <citation type="submission" date="2018-06" db="EMBL/GenBank/DDBJ databases">
        <authorList>
            <person name="Zhirakovskaya E."/>
        </authorList>
    </citation>
    <scope>NUCLEOTIDE SEQUENCE</scope>
</reference>
<accession>A0A3B0XGF4</accession>